<comment type="caution">
    <text evidence="1">The sequence shown here is derived from an EMBL/GenBank/DDBJ whole genome shotgun (WGS) entry which is preliminary data.</text>
</comment>
<dbReference type="AlphaFoldDB" id="A0A9J5XZG0"/>
<dbReference type="GO" id="GO:0009535">
    <property type="term" value="C:chloroplast thylakoid membrane"/>
    <property type="evidence" value="ECO:0007669"/>
    <property type="project" value="TreeGrafter"/>
</dbReference>
<proteinExistence type="predicted"/>
<accession>A0A9J5XZG0</accession>
<organism evidence="1 2">
    <name type="scientific">Solanum commersonii</name>
    <name type="common">Commerson's wild potato</name>
    <name type="synonym">Commerson's nightshade</name>
    <dbReference type="NCBI Taxonomy" id="4109"/>
    <lineage>
        <taxon>Eukaryota</taxon>
        <taxon>Viridiplantae</taxon>
        <taxon>Streptophyta</taxon>
        <taxon>Embryophyta</taxon>
        <taxon>Tracheophyta</taxon>
        <taxon>Spermatophyta</taxon>
        <taxon>Magnoliopsida</taxon>
        <taxon>eudicotyledons</taxon>
        <taxon>Gunneridae</taxon>
        <taxon>Pentapetalae</taxon>
        <taxon>asterids</taxon>
        <taxon>lamiids</taxon>
        <taxon>Solanales</taxon>
        <taxon>Solanaceae</taxon>
        <taxon>Solanoideae</taxon>
        <taxon>Solaneae</taxon>
        <taxon>Solanum</taxon>
    </lineage>
</organism>
<dbReference type="PANTHER" id="PTHR34678">
    <property type="entry name" value="50S RIBOSOMAL PROTEIN 5, CHLOROPLASTIC"/>
    <property type="match status" value="1"/>
</dbReference>
<dbReference type="Proteomes" id="UP000824120">
    <property type="component" value="Chromosome 8"/>
</dbReference>
<dbReference type="CDD" id="cd23709">
    <property type="entry name" value="Psrp5_CTD"/>
    <property type="match status" value="1"/>
</dbReference>
<evidence type="ECO:0000313" key="1">
    <source>
        <dbReference type="EMBL" id="KAG5593585.1"/>
    </source>
</evidence>
<dbReference type="GO" id="GO:0032544">
    <property type="term" value="P:plastid translation"/>
    <property type="evidence" value="ECO:0007669"/>
    <property type="project" value="TreeGrafter"/>
</dbReference>
<name>A0A9J5XZG0_SOLCO</name>
<sequence>MTIFDTFWLALPPPLTGVPEKKPQNLRDGSTVHHHDSSRYSSLFSFIINFFGVCSLMFCNDPIAWQPKSHISYYIRAPFIFKERSVLIAKAASDIDSGDSDNLESDEESFSVDNLPLDSKLQLKLEQKMKMKLAKNIRLRRKKLVRKCRLRKKGRWPPSKLKKNKNV</sequence>
<evidence type="ECO:0008006" key="3">
    <source>
        <dbReference type="Google" id="ProtNLM"/>
    </source>
</evidence>
<keyword evidence="2" id="KW-1185">Reference proteome</keyword>
<dbReference type="EMBL" id="JACXVP010000008">
    <property type="protein sequence ID" value="KAG5593585.1"/>
    <property type="molecule type" value="Genomic_DNA"/>
</dbReference>
<dbReference type="PANTHER" id="PTHR34678:SF2">
    <property type="entry name" value="50S RIBOSOMAL PROTEIN 5 ALPHA, CHLOROPLASTIC-LIKE"/>
    <property type="match status" value="1"/>
</dbReference>
<evidence type="ECO:0000313" key="2">
    <source>
        <dbReference type="Proteomes" id="UP000824120"/>
    </source>
</evidence>
<gene>
    <name evidence="1" type="ORF">H5410_044099</name>
</gene>
<protein>
    <recommendedName>
        <fullName evidence="3">50S ribosomal protein 5, chloroplastic</fullName>
    </recommendedName>
</protein>
<dbReference type="InterPro" id="IPR040307">
    <property type="entry name" value="Ribosomal_cL37"/>
</dbReference>
<reference evidence="1 2" key="1">
    <citation type="submission" date="2020-09" db="EMBL/GenBank/DDBJ databases">
        <title>De no assembly of potato wild relative species, Solanum commersonii.</title>
        <authorList>
            <person name="Cho K."/>
        </authorList>
    </citation>
    <scope>NUCLEOTIDE SEQUENCE [LARGE SCALE GENOMIC DNA]</scope>
    <source>
        <strain evidence="1">LZ3.2</strain>
        <tissue evidence="1">Leaf</tissue>
    </source>
</reference>
<dbReference type="OrthoDB" id="782293at2759"/>